<protein>
    <submittedName>
        <fullName evidence="2">Uncharacterized protein</fullName>
    </submittedName>
</protein>
<name>A0A919QNI4_9ACTN</name>
<evidence type="ECO:0000313" key="2">
    <source>
        <dbReference type="EMBL" id="GIH29382.1"/>
    </source>
</evidence>
<gene>
    <name evidence="2" type="ORF">Aph01nite_76920</name>
</gene>
<dbReference type="EMBL" id="BOOA01000122">
    <property type="protein sequence ID" value="GIH29382.1"/>
    <property type="molecule type" value="Genomic_DNA"/>
</dbReference>
<proteinExistence type="predicted"/>
<reference evidence="2" key="1">
    <citation type="submission" date="2021-01" db="EMBL/GenBank/DDBJ databases">
        <title>Whole genome shotgun sequence of Acrocarpospora phusangensis NBRC 108782.</title>
        <authorList>
            <person name="Komaki H."/>
            <person name="Tamura T."/>
        </authorList>
    </citation>
    <scope>NUCLEOTIDE SEQUENCE</scope>
    <source>
        <strain evidence="2">NBRC 108782</strain>
    </source>
</reference>
<evidence type="ECO:0000256" key="1">
    <source>
        <dbReference type="SAM" id="MobiDB-lite"/>
    </source>
</evidence>
<sequence>MGERVLQITVEQRTGSGVQVDQFVLGLAPGGSPSLSPNDASPHIYVRCAIVDAAVDLEPVARAGMQPSPSAPTGPARITADDLGREGPIKGLLDSVEMWAGRLDRADDEDLDRVADEVIREMSEQVKLYRR</sequence>
<feature type="region of interest" description="Disordered" evidence="1">
    <location>
        <begin position="63"/>
        <end position="85"/>
    </location>
</feature>
<evidence type="ECO:0000313" key="3">
    <source>
        <dbReference type="Proteomes" id="UP000640052"/>
    </source>
</evidence>
<keyword evidence="3" id="KW-1185">Reference proteome</keyword>
<dbReference type="Proteomes" id="UP000640052">
    <property type="component" value="Unassembled WGS sequence"/>
</dbReference>
<accession>A0A919QNI4</accession>
<organism evidence="2 3">
    <name type="scientific">Acrocarpospora phusangensis</name>
    <dbReference type="NCBI Taxonomy" id="1070424"/>
    <lineage>
        <taxon>Bacteria</taxon>
        <taxon>Bacillati</taxon>
        <taxon>Actinomycetota</taxon>
        <taxon>Actinomycetes</taxon>
        <taxon>Streptosporangiales</taxon>
        <taxon>Streptosporangiaceae</taxon>
        <taxon>Acrocarpospora</taxon>
    </lineage>
</organism>
<comment type="caution">
    <text evidence="2">The sequence shown here is derived from an EMBL/GenBank/DDBJ whole genome shotgun (WGS) entry which is preliminary data.</text>
</comment>
<dbReference type="AlphaFoldDB" id="A0A919QNI4"/>